<evidence type="ECO:0000259" key="2">
    <source>
        <dbReference type="Pfam" id="PF03372"/>
    </source>
</evidence>
<sequence length="268" mass="30739">MIKGLILALTLSVSSFAFAEEVQNEIPADKDVHTQFGQCQHEFLPSNFDLFVWNIKKAEAKDRWARDFEYFVPKNDLILIQEGMIDSYVPNVILRQKNYCWDFATSFLEKDGDQTGVMNGSYARPSMVHFLRSPGREPVIKTPKMVLVSEYAIANSPFTLWVANIHGLNFVANKHNREQIEQVAAFLKKHDGPLIFAGDFNSWNGERLAYLDEILGKLKMKKLPFANDNRRFKLDHIYVRGLEATSTTLHNNIETSDHKPLSASFRLK</sequence>
<feature type="signal peptide" evidence="1">
    <location>
        <begin position="1"/>
        <end position="19"/>
    </location>
</feature>
<dbReference type="AlphaFoldDB" id="A0A1Z3N4N0"/>
<dbReference type="GO" id="GO:0003824">
    <property type="term" value="F:catalytic activity"/>
    <property type="evidence" value="ECO:0007669"/>
    <property type="project" value="InterPro"/>
</dbReference>
<name>A0A1Z3N4N0_BDEBC</name>
<dbReference type="NCBIfam" id="NF003842">
    <property type="entry name" value="PRK05421.1-4"/>
    <property type="match status" value="1"/>
</dbReference>
<dbReference type="RefSeq" id="WP_088563996.1">
    <property type="nucleotide sequence ID" value="NZ_CP020946.1"/>
</dbReference>
<dbReference type="EMBL" id="CP020946">
    <property type="protein sequence ID" value="ASD62347.1"/>
    <property type="molecule type" value="Genomic_DNA"/>
</dbReference>
<dbReference type="OrthoDB" id="5291591at2"/>
<protein>
    <submittedName>
        <fullName evidence="3">EEP domain-containing protein</fullName>
    </submittedName>
</protein>
<evidence type="ECO:0000313" key="4">
    <source>
        <dbReference type="Proteomes" id="UP000197003"/>
    </source>
</evidence>
<dbReference type="Proteomes" id="UP000197003">
    <property type="component" value="Chromosome"/>
</dbReference>
<dbReference type="InterPro" id="IPR005135">
    <property type="entry name" value="Endo/exonuclease/phosphatase"/>
</dbReference>
<dbReference type="Gene3D" id="3.60.10.10">
    <property type="entry name" value="Endonuclease/exonuclease/phosphatase"/>
    <property type="match status" value="1"/>
</dbReference>
<dbReference type="Pfam" id="PF03372">
    <property type="entry name" value="Exo_endo_phos"/>
    <property type="match status" value="1"/>
</dbReference>
<feature type="domain" description="Endonuclease/exonuclease/phosphatase" evidence="2">
    <location>
        <begin position="53"/>
        <end position="258"/>
    </location>
</feature>
<reference evidence="3 4" key="1">
    <citation type="submission" date="2017-04" db="EMBL/GenBank/DDBJ databases">
        <title>Whole genome sequence of Bdellovibrio bacteriovorus strain SSB218315.</title>
        <authorList>
            <person name="Oyedara O."/>
            <person name="Rodriguez-Perez M.A."/>
        </authorList>
    </citation>
    <scope>NUCLEOTIDE SEQUENCE [LARGE SCALE GENOMIC DNA]</scope>
    <source>
        <strain evidence="3 4">SSB218315</strain>
    </source>
</reference>
<dbReference type="InterPro" id="IPR036691">
    <property type="entry name" value="Endo/exonu/phosph_ase_sf"/>
</dbReference>
<accession>A0A1Z3N4N0</accession>
<dbReference type="NCBIfam" id="NF003840">
    <property type="entry name" value="PRK05421.1-2"/>
    <property type="match status" value="1"/>
</dbReference>
<feature type="chain" id="PRO_5012193350" evidence="1">
    <location>
        <begin position="20"/>
        <end position="268"/>
    </location>
</feature>
<gene>
    <name evidence="3" type="ORF">B9G79_01595</name>
</gene>
<keyword evidence="1" id="KW-0732">Signal</keyword>
<evidence type="ECO:0000313" key="3">
    <source>
        <dbReference type="EMBL" id="ASD62347.1"/>
    </source>
</evidence>
<proteinExistence type="predicted"/>
<dbReference type="SUPFAM" id="SSF56219">
    <property type="entry name" value="DNase I-like"/>
    <property type="match status" value="1"/>
</dbReference>
<organism evidence="3 4">
    <name type="scientific">Bdellovibrio bacteriovorus</name>
    <dbReference type="NCBI Taxonomy" id="959"/>
    <lineage>
        <taxon>Bacteria</taxon>
        <taxon>Pseudomonadati</taxon>
        <taxon>Bdellovibrionota</taxon>
        <taxon>Bdellovibrionia</taxon>
        <taxon>Bdellovibrionales</taxon>
        <taxon>Pseudobdellovibrionaceae</taxon>
        <taxon>Bdellovibrio</taxon>
    </lineage>
</organism>
<evidence type="ECO:0000256" key="1">
    <source>
        <dbReference type="SAM" id="SignalP"/>
    </source>
</evidence>